<evidence type="ECO:0000313" key="2">
    <source>
        <dbReference type="Proteomes" id="UP000000238"/>
    </source>
</evidence>
<dbReference type="EMBL" id="CP000155">
    <property type="protein sequence ID" value="ABC30928.1"/>
    <property type="molecule type" value="Genomic_DNA"/>
</dbReference>
<dbReference type="HOGENOM" id="CLU_1684105_0_0_6"/>
<evidence type="ECO:0000313" key="1">
    <source>
        <dbReference type="EMBL" id="ABC30928.1"/>
    </source>
</evidence>
<dbReference type="STRING" id="349521.HCH_04221"/>
<keyword evidence="2" id="KW-1185">Reference proteome</keyword>
<accession>Q2SEJ6</accession>
<dbReference type="RefSeq" id="WP_011397995.1">
    <property type="nucleotide sequence ID" value="NC_007645.1"/>
</dbReference>
<dbReference type="KEGG" id="hch:HCH_04221"/>
<name>Q2SEJ6_HAHCH</name>
<dbReference type="OrthoDB" id="9878244at2"/>
<proteinExistence type="predicted"/>
<dbReference type="AlphaFoldDB" id="Q2SEJ6"/>
<reference evidence="1 2" key="1">
    <citation type="journal article" date="2005" name="Nucleic Acids Res.">
        <title>Genomic blueprint of Hahella chejuensis, a marine microbe producing an algicidal agent.</title>
        <authorList>
            <person name="Jeong H."/>
            <person name="Yim J.H."/>
            <person name="Lee C."/>
            <person name="Choi S.-H."/>
            <person name="Park Y.K."/>
            <person name="Yoon S.H."/>
            <person name="Hur C.-G."/>
            <person name="Kang H.-Y."/>
            <person name="Kim D."/>
            <person name="Lee H.H."/>
            <person name="Park K.H."/>
            <person name="Park S.-H."/>
            <person name="Park H.-S."/>
            <person name="Lee H.K."/>
            <person name="Oh T.K."/>
            <person name="Kim J.F."/>
        </authorList>
    </citation>
    <scope>NUCLEOTIDE SEQUENCE [LARGE SCALE GENOMIC DNA]</scope>
    <source>
        <strain evidence="1 2">KCTC 2396</strain>
    </source>
</reference>
<protein>
    <submittedName>
        <fullName evidence="1">Uncharacterized protein</fullName>
    </submittedName>
</protein>
<sequence>MLHDRSFLLKAKDALTEADLLKTESPFYASVLLREAGRTMLMPDRIGAACWIGKSYSLRDIPSSQSRYYARWFKDLLDRLRQERVFLVYNDNAPPQMPIFQRSKFGNGLEAAPDCAELASRLLGELNTDLAQSVKSEPASHPNQTRRKKQAALLFE</sequence>
<organism evidence="1 2">
    <name type="scientific">Hahella chejuensis (strain KCTC 2396)</name>
    <dbReference type="NCBI Taxonomy" id="349521"/>
    <lineage>
        <taxon>Bacteria</taxon>
        <taxon>Pseudomonadati</taxon>
        <taxon>Pseudomonadota</taxon>
        <taxon>Gammaproteobacteria</taxon>
        <taxon>Oceanospirillales</taxon>
        <taxon>Hahellaceae</taxon>
        <taxon>Hahella</taxon>
    </lineage>
</organism>
<gene>
    <name evidence="1" type="ordered locus">HCH_04221</name>
</gene>
<dbReference type="Proteomes" id="UP000000238">
    <property type="component" value="Chromosome"/>
</dbReference>